<dbReference type="GO" id="GO:0005524">
    <property type="term" value="F:ATP binding"/>
    <property type="evidence" value="ECO:0007669"/>
    <property type="project" value="UniProtKB-KW"/>
</dbReference>
<protein>
    <submittedName>
        <fullName evidence="1">Histidine kinase-like ATPase, ATP-binding domain-containing protein</fullName>
    </submittedName>
</protein>
<dbReference type="GO" id="GO:0016301">
    <property type="term" value="F:kinase activity"/>
    <property type="evidence" value="ECO:0007669"/>
    <property type="project" value="UniProtKB-KW"/>
</dbReference>
<evidence type="ECO:0000313" key="1">
    <source>
        <dbReference type="EMBL" id="PWA81685.1"/>
    </source>
</evidence>
<dbReference type="AlphaFoldDB" id="A0A2U1P7G3"/>
<comment type="caution">
    <text evidence="1">The sequence shown here is derived from an EMBL/GenBank/DDBJ whole genome shotgun (WGS) entry which is preliminary data.</text>
</comment>
<proteinExistence type="predicted"/>
<reference evidence="1 2" key="1">
    <citation type="journal article" date="2018" name="Mol. Plant">
        <title>The genome of Artemisia annua provides insight into the evolution of Asteraceae family and artemisinin biosynthesis.</title>
        <authorList>
            <person name="Shen Q."/>
            <person name="Zhang L."/>
            <person name="Liao Z."/>
            <person name="Wang S."/>
            <person name="Yan T."/>
            <person name="Shi P."/>
            <person name="Liu M."/>
            <person name="Fu X."/>
            <person name="Pan Q."/>
            <person name="Wang Y."/>
            <person name="Lv Z."/>
            <person name="Lu X."/>
            <person name="Zhang F."/>
            <person name="Jiang W."/>
            <person name="Ma Y."/>
            <person name="Chen M."/>
            <person name="Hao X."/>
            <person name="Li L."/>
            <person name="Tang Y."/>
            <person name="Lv G."/>
            <person name="Zhou Y."/>
            <person name="Sun X."/>
            <person name="Brodelius P.E."/>
            <person name="Rose J.K.C."/>
            <person name="Tang K."/>
        </authorList>
    </citation>
    <scope>NUCLEOTIDE SEQUENCE [LARGE SCALE GENOMIC DNA]</scope>
    <source>
        <strain evidence="2">cv. Huhao1</strain>
        <tissue evidence="1">Leaf</tissue>
    </source>
</reference>
<keyword evidence="1" id="KW-0418">Kinase</keyword>
<gene>
    <name evidence="1" type="ORF">CTI12_AA186140</name>
</gene>
<name>A0A2U1P7G3_ARTAN</name>
<sequence>MAVSQCIREVIKRVPEIDSDMDGQLSYLVCETDSALETPWAAIIATIIVQKAVYKHGFSEHIRFYRLRLGQHQKKDDDGGGMTQEGLRTCLSLGYSKKKTNNIIMQYGSVEFEEITEQFTFIYTHIKSIDHKQKATTKKRFKSQGARKH</sequence>
<keyword evidence="2" id="KW-1185">Reference proteome</keyword>
<keyword evidence="1" id="KW-0547">Nucleotide-binding</keyword>
<dbReference type="EMBL" id="PKPP01001560">
    <property type="protein sequence ID" value="PWA81685.1"/>
    <property type="molecule type" value="Genomic_DNA"/>
</dbReference>
<keyword evidence="1" id="KW-0067">ATP-binding</keyword>
<accession>A0A2U1P7G3</accession>
<keyword evidence="1" id="KW-0808">Transferase</keyword>
<organism evidence="1 2">
    <name type="scientific">Artemisia annua</name>
    <name type="common">Sweet wormwood</name>
    <dbReference type="NCBI Taxonomy" id="35608"/>
    <lineage>
        <taxon>Eukaryota</taxon>
        <taxon>Viridiplantae</taxon>
        <taxon>Streptophyta</taxon>
        <taxon>Embryophyta</taxon>
        <taxon>Tracheophyta</taxon>
        <taxon>Spermatophyta</taxon>
        <taxon>Magnoliopsida</taxon>
        <taxon>eudicotyledons</taxon>
        <taxon>Gunneridae</taxon>
        <taxon>Pentapetalae</taxon>
        <taxon>asterids</taxon>
        <taxon>campanulids</taxon>
        <taxon>Asterales</taxon>
        <taxon>Asteraceae</taxon>
        <taxon>Asteroideae</taxon>
        <taxon>Anthemideae</taxon>
        <taxon>Artemisiinae</taxon>
        <taxon>Artemisia</taxon>
    </lineage>
</organism>
<evidence type="ECO:0000313" key="2">
    <source>
        <dbReference type="Proteomes" id="UP000245207"/>
    </source>
</evidence>
<dbReference type="Proteomes" id="UP000245207">
    <property type="component" value="Unassembled WGS sequence"/>
</dbReference>